<dbReference type="EMBL" id="JAMTCS010000006">
    <property type="protein sequence ID" value="MCP2264868.1"/>
    <property type="molecule type" value="Genomic_DNA"/>
</dbReference>
<dbReference type="Proteomes" id="UP001139493">
    <property type="component" value="Unassembled WGS sequence"/>
</dbReference>
<dbReference type="RefSeq" id="WP_253835692.1">
    <property type="nucleotide sequence ID" value="NZ_JAMTCS010000006.1"/>
</dbReference>
<protein>
    <submittedName>
        <fullName evidence="2">Uncharacterized protein</fullName>
    </submittedName>
</protein>
<sequence>MVALVAGIIWVLSTLANFSNTWNPLNFVLRVAAGVVTVAAAAEWLVLTVRDLRGRDATHDEAVATSAEAPADPQPERSEPAAWREQVPPPGQVPPRERGTPPDPQPRPGPASRPPDPSPVPGLPAPGLPPSAMPPSAMPPEPPSEAGPRTAPPRRPRRRSDPRPPRRPRTSGRPGLSRLRRTHGAPGENLSVVVNGGTLDVVAYLMERKVRRVTLRVGLDSESLEGLAEVLGAAPHRVFSTQEPTRGLFDRSAYTQVEGASGSGAWSVAVRTEHVEALRYVLLRAAPLG</sequence>
<evidence type="ECO:0000313" key="3">
    <source>
        <dbReference type="Proteomes" id="UP001139493"/>
    </source>
</evidence>
<keyword evidence="3" id="KW-1185">Reference proteome</keyword>
<organism evidence="2 3">
    <name type="scientific">Promicromonospora thailandica</name>
    <dbReference type="NCBI Taxonomy" id="765201"/>
    <lineage>
        <taxon>Bacteria</taxon>
        <taxon>Bacillati</taxon>
        <taxon>Actinomycetota</taxon>
        <taxon>Actinomycetes</taxon>
        <taxon>Micrococcales</taxon>
        <taxon>Promicromonosporaceae</taxon>
        <taxon>Promicromonospora</taxon>
    </lineage>
</organism>
<feature type="compositionally biased region" description="Pro residues" evidence="1">
    <location>
        <begin position="101"/>
        <end position="151"/>
    </location>
</feature>
<reference evidence="2" key="1">
    <citation type="submission" date="2022-06" db="EMBL/GenBank/DDBJ databases">
        <title>Genomic Encyclopedia of Archaeal and Bacterial Type Strains, Phase II (KMG-II): from individual species to whole genera.</title>
        <authorList>
            <person name="Goeker M."/>
        </authorList>
    </citation>
    <scope>NUCLEOTIDE SEQUENCE</scope>
    <source>
        <strain evidence="2">DSM 26652</strain>
    </source>
</reference>
<dbReference type="AlphaFoldDB" id="A0A9X2G3L9"/>
<evidence type="ECO:0000256" key="1">
    <source>
        <dbReference type="SAM" id="MobiDB-lite"/>
    </source>
</evidence>
<feature type="region of interest" description="Disordered" evidence="1">
    <location>
        <begin position="59"/>
        <end position="189"/>
    </location>
</feature>
<name>A0A9X2G3L9_9MICO</name>
<comment type="caution">
    <text evidence="2">The sequence shown here is derived from an EMBL/GenBank/DDBJ whole genome shotgun (WGS) entry which is preliminary data.</text>
</comment>
<accession>A0A9X2G3L9</accession>
<gene>
    <name evidence="2" type="ORF">APR03_002211</name>
</gene>
<proteinExistence type="predicted"/>
<evidence type="ECO:0000313" key="2">
    <source>
        <dbReference type="EMBL" id="MCP2264868.1"/>
    </source>
</evidence>